<feature type="domain" description="ABC transporter substrate-binding protein PnrA-like" evidence="8">
    <location>
        <begin position="38"/>
        <end position="361"/>
    </location>
</feature>
<evidence type="ECO:0000256" key="7">
    <source>
        <dbReference type="SAM" id="SignalP"/>
    </source>
</evidence>
<evidence type="ECO:0000313" key="10">
    <source>
        <dbReference type="Proteomes" id="UP000682134"/>
    </source>
</evidence>
<feature type="chain" id="PRO_5038843488" evidence="7">
    <location>
        <begin position="20"/>
        <end position="369"/>
    </location>
</feature>
<organism evidence="9 10">
    <name type="scientific">Gottfriedia endophytica</name>
    <dbReference type="NCBI Taxonomy" id="2820819"/>
    <lineage>
        <taxon>Bacteria</taxon>
        <taxon>Bacillati</taxon>
        <taxon>Bacillota</taxon>
        <taxon>Bacilli</taxon>
        <taxon>Bacillales</taxon>
        <taxon>Bacillaceae</taxon>
        <taxon>Gottfriedia</taxon>
    </lineage>
</organism>
<evidence type="ECO:0000256" key="3">
    <source>
        <dbReference type="ARBA" id="ARBA00022475"/>
    </source>
</evidence>
<evidence type="ECO:0000256" key="6">
    <source>
        <dbReference type="ARBA" id="ARBA00023288"/>
    </source>
</evidence>
<gene>
    <name evidence="9" type="ORF">J5Y03_13440</name>
</gene>
<dbReference type="SUPFAM" id="SSF53822">
    <property type="entry name" value="Periplasmic binding protein-like I"/>
    <property type="match status" value="1"/>
</dbReference>
<dbReference type="InterPro" id="IPR003760">
    <property type="entry name" value="PnrA-like"/>
</dbReference>
<feature type="signal peptide" evidence="7">
    <location>
        <begin position="1"/>
        <end position="19"/>
    </location>
</feature>
<dbReference type="PANTHER" id="PTHR34296">
    <property type="entry name" value="TRANSCRIPTIONAL ACTIVATOR PROTEIN MED"/>
    <property type="match status" value="1"/>
</dbReference>
<comment type="similarity">
    <text evidence="2">Belongs to the BMP lipoprotein family.</text>
</comment>
<dbReference type="GO" id="GO:0005886">
    <property type="term" value="C:plasma membrane"/>
    <property type="evidence" value="ECO:0007669"/>
    <property type="project" value="UniProtKB-SubCell"/>
</dbReference>
<dbReference type="Gene3D" id="3.40.50.2300">
    <property type="match status" value="2"/>
</dbReference>
<evidence type="ECO:0000313" key="9">
    <source>
        <dbReference type="EMBL" id="MBP0726181.1"/>
    </source>
</evidence>
<dbReference type="InterPro" id="IPR028082">
    <property type="entry name" value="Peripla_BP_I"/>
</dbReference>
<dbReference type="CDD" id="cd06354">
    <property type="entry name" value="PBP1_PrnA-like"/>
    <property type="match status" value="1"/>
</dbReference>
<reference evidence="9" key="1">
    <citation type="submission" date="2021-04" db="EMBL/GenBank/DDBJ databases">
        <title>Genome seq and assembly of Bacillus sp.</title>
        <authorList>
            <person name="Chhetri G."/>
        </authorList>
    </citation>
    <scope>NUCLEOTIDE SEQUENCE</scope>
    <source>
        <strain evidence="9">RG28</strain>
    </source>
</reference>
<keyword evidence="10" id="KW-1185">Reference proteome</keyword>
<name>A0A940SK71_9BACI</name>
<dbReference type="AlphaFoldDB" id="A0A940SK71"/>
<keyword evidence="5" id="KW-0472">Membrane</keyword>
<dbReference type="EMBL" id="JAGIYQ010000009">
    <property type="protein sequence ID" value="MBP0726181.1"/>
    <property type="molecule type" value="Genomic_DNA"/>
</dbReference>
<dbReference type="Proteomes" id="UP000682134">
    <property type="component" value="Unassembled WGS sequence"/>
</dbReference>
<dbReference type="PROSITE" id="PS51257">
    <property type="entry name" value="PROKAR_LIPOPROTEIN"/>
    <property type="match status" value="1"/>
</dbReference>
<accession>A0A940SK71</accession>
<evidence type="ECO:0000256" key="4">
    <source>
        <dbReference type="ARBA" id="ARBA00022729"/>
    </source>
</evidence>
<dbReference type="Pfam" id="PF02608">
    <property type="entry name" value="Bmp"/>
    <property type="match status" value="1"/>
</dbReference>
<keyword evidence="4 7" id="KW-0732">Signal</keyword>
<protein>
    <submittedName>
        <fullName evidence="9">BMP family ABC transporter substrate-binding protein</fullName>
    </submittedName>
</protein>
<comment type="subcellular location">
    <subcellularLocation>
        <location evidence="1">Cell membrane</location>
        <topology evidence="1">Lipid-anchor</topology>
    </subcellularLocation>
</comment>
<dbReference type="PANTHER" id="PTHR34296:SF2">
    <property type="entry name" value="ABC TRANSPORTER GUANOSINE-BINDING PROTEIN NUPN"/>
    <property type="match status" value="1"/>
</dbReference>
<evidence type="ECO:0000256" key="5">
    <source>
        <dbReference type="ARBA" id="ARBA00023136"/>
    </source>
</evidence>
<evidence type="ECO:0000256" key="1">
    <source>
        <dbReference type="ARBA" id="ARBA00004193"/>
    </source>
</evidence>
<keyword evidence="3" id="KW-1003">Cell membrane</keyword>
<dbReference type="RefSeq" id="WP_209406608.1">
    <property type="nucleotide sequence ID" value="NZ_JAGIYQ010000009.1"/>
</dbReference>
<sequence length="369" mass="39551">MKKAGLVLSMALAAGTILGACGKDSGNKSDSNSKAGFKVGMVTDSGTIDDKSFNQGTWEGIQAAAKELKWDANTDTKYLKPSGESEAEYLSEIGNLNDADYKFIVTPGFKFETAIYKAQDKYPNDKFVIIDGAPHKDDKDFTPNVKKNTVSIFYAEQEAGYLAGVATALKLKTGDVGFIGGMEIPPVQKYNWGFQQGVKYANDNYGTKISIKKENVIYQGTFKDVAAGQQIAASMYDHGVRAIFCAAGGVGVGAINESKARAKAGKEAWIIGVDVDQYDEGKYDGNKSTILTSATKGVAKSAADMIKDEKDGKFPGGQTLIYDAKNDGVGLPKENPNLDSDITSKIDDVFNKIKSGEIKVSNVRGNLIK</sequence>
<evidence type="ECO:0000256" key="2">
    <source>
        <dbReference type="ARBA" id="ARBA00008610"/>
    </source>
</evidence>
<dbReference type="InterPro" id="IPR050957">
    <property type="entry name" value="BMP_lipoprotein"/>
</dbReference>
<comment type="caution">
    <text evidence="9">The sequence shown here is derived from an EMBL/GenBank/DDBJ whole genome shotgun (WGS) entry which is preliminary data.</text>
</comment>
<keyword evidence="6" id="KW-0449">Lipoprotein</keyword>
<evidence type="ECO:0000259" key="8">
    <source>
        <dbReference type="Pfam" id="PF02608"/>
    </source>
</evidence>
<proteinExistence type="inferred from homology"/>